<keyword evidence="2" id="KW-1185">Reference proteome</keyword>
<dbReference type="RefSeq" id="WP_135480650.1">
    <property type="nucleotide sequence ID" value="NZ_SIJK02000058.1"/>
</dbReference>
<gene>
    <name evidence="1" type="ORF">EYB53_020825</name>
</gene>
<protein>
    <recommendedName>
        <fullName evidence="3">STAS/SEC14 domain-containing protein</fullName>
    </recommendedName>
</protein>
<proteinExistence type="predicted"/>
<comment type="caution">
    <text evidence="1">The sequence shown here is derived from an EMBL/GenBank/DDBJ whole genome shotgun (WGS) entry which is preliminary data.</text>
</comment>
<dbReference type="EMBL" id="SIJK02000058">
    <property type="protein sequence ID" value="MBP1468168.1"/>
    <property type="molecule type" value="Genomic_DNA"/>
</dbReference>
<dbReference type="Proteomes" id="UP001193081">
    <property type="component" value="Unassembled WGS sequence"/>
</dbReference>
<evidence type="ECO:0008006" key="3">
    <source>
        <dbReference type="Google" id="ProtNLM"/>
    </source>
</evidence>
<organism evidence="1 2">
    <name type="scientific">Candidatus Chloroploca mongolica</name>
    <dbReference type="NCBI Taxonomy" id="2528176"/>
    <lineage>
        <taxon>Bacteria</taxon>
        <taxon>Bacillati</taxon>
        <taxon>Chloroflexota</taxon>
        <taxon>Chloroflexia</taxon>
        <taxon>Chloroflexales</taxon>
        <taxon>Chloroflexineae</taxon>
        <taxon>Oscillochloridaceae</taxon>
        <taxon>Candidatus Chloroploca</taxon>
    </lineage>
</organism>
<evidence type="ECO:0000313" key="1">
    <source>
        <dbReference type="EMBL" id="MBP1468168.1"/>
    </source>
</evidence>
<sequence length="132" mass="14587">MSTIPIEISTEQLLRAVERLPANELETFVAQVIALRTRRAGGQLDANETALLLIINAAHLDPAQQARFDALVAKRQAETITPTELQELIAMTDVIEQRDTERLEALQELARVRQTTVGILMDALGIRTPAYG</sequence>
<reference evidence="1 2" key="1">
    <citation type="submission" date="2021-03" db="EMBL/GenBank/DDBJ databases">
        <authorList>
            <person name="Grouzdev D.S."/>
        </authorList>
    </citation>
    <scope>NUCLEOTIDE SEQUENCE [LARGE SCALE GENOMIC DNA]</scope>
    <source>
        <strain evidence="1 2">M50-1</strain>
    </source>
</reference>
<name>A0ABS4DFE7_9CHLR</name>
<accession>A0ABS4DFE7</accession>
<evidence type="ECO:0000313" key="2">
    <source>
        <dbReference type="Proteomes" id="UP001193081"/>
    </source>
</evidence>